<name>A0ABQ5V3U7_9PROT</name>
<reference evidence="2" key="1">
    <citation type="journal article" date="2014" name="Int. J. Syst. Evol. Microbiol.">
        <title>Complete genome of a new Firmicutes species belonging to the dominant human colonic microbiota ('Ruminococcus bicirculans') reveals two chromosomes and a selective capacity to utilize plant glucans.</title>
        <authorList>
            <consortium name="NISC Comparative Sequencing Program"/>
            <person name="Wegmann U."/>
            <person name="Louis P."/>
            <person name="Goesmann A."/>
            <person name="Henrissat B."/>
            <person name="Duncan S.H."/>
            <person name="Flint H.J."/>
        </authorList>
    </citation>
    <scope>NUCLEOTIDE SEQUENCE</scope>
    <source>
        <strain evidence="2">NBRC 108219</strain>
    </source>
</reference>
<feature type="domain" description="EF-hand" evidence="1">
    <location>
        <begin position="144"/>
        <end position="156"/>
    </location>
</feature>
<dbReference type="Gene3D" id="1.10.238.10">
    <property type="entry name" value="EF-hand"/>
    <property type="match status" value="2"/>
</dbReference>
<dbReference type="Proteomes" id="UP001161391">
    <property type="component" value="Unassembled WGS sequence"/>
</dbReference>
<dbReference type="SUPFAM" id="SSF47473">
    <property type="entry name" value="EF-hand"/>
    <property type="match status" value="1"/>
</dbReference>
<evidence type="ECO:0000313" key="3">
    <source>
        <dbReference type="Proteomes" id="UP001161391"/>
    </source>
</evidence>
<accession>A0ABQ5V3U7</accession>
<dbReference type="InterPro" id="IPR018247">
    <property type="entry name" value="EF_Hand_1_Ca_BS"/>
</dbReference>
<dbReference type="InterPro" id="IPR002048">
    <property type="entry name" value="EF_hand_dom"/>
</dbReference>
<sequence>MESGGDNEPADPNTLITSRLHDKATQMIVRILLLSAATCLLAATPTFRFPEIDTDQDGAIAWEEYAKIAAHSFIEADTNFDGSLTDPTEIMQLNQRLREADMIYFFRTADSNGDGYTDEAEFIAQNRERMEFAMNAMKKSNASFDADGDGVISQEERKIATKLQIEKRKGNETRISRIITAASNEMGICPSDVTDKKTILRSNGFDCDRDGVVTLNESRRVMRIRFNQRDLDGDGLLSGDELPSRGLFAY</sequence>
<protein>
    <recommendedName>
        <fullName evidence="1">EF-hand domain-containing protein</fullName>
    </recommendedName>
</protein>
<dbReference type="PROSITE" id="PS00018">
    <property type="entry name" value="EF_HAND_1"/>
    <property type="match status" value="2"/>
</dbReference>
<dbReference type="Pfam" id="PF13202">
    <property type="entry name" value="EF-hand_5"/>
    <property type="match status" value="2"/>
</dbReference>
<organism evidence="2 3">
    <name type="scientific">Algimonas ampicilliniresistens</name>
    <dbReference type="NCBI Taxonomy" id="1298735"/>
    <lineage>
        <taxon>Bacteria</taxon>
        <taxon>Pseudomonadati</taxon>
        <taxon>Pseudomonadota</taxon>
        <taxon>Alphaproteobacteria</taxon>
        <taxon>Maricaulales</taxon>
        <taxon>Robiginitomaculaceae</taxon>
        <taxon>Algimonas</taxon>
    </lineage>
</organism>
<keyword evidence="3" id="KW-1185">Reference proteome</keyword>
<dbReference type="InterPro" id="IPR011992">
    <property type="entry name" value="EF-hand-dom_pair"/>
</dbReference>
<dbReference type="EMBL" id="BSNK01000001">
    <property type="protein sequence ID" value="GLQ22188.1"/>
    <property type="molecule type" value="Genomic_DNA"/>
</dbReference>
<reference evidence="2" key="2">
    <citation type="submission" date="2023-01" db="EMBL/GenBank/DDBJ databases">
        <title>Draft genome sequence of Algimonas ampicilliniresistens strain NBRC 108219.</title>
        <authorList>
            <person name="Sun Q."/>
            <person name="Mori K."/>
        </authorList>
    </citation>
    <scope>NUCLEOTIDE SEQUENCE</scope>
    <source>
        <strain evidence="2">NBRC 108219</strain>
    </source>
</reference>
<gene>
    <name evidence="2" type="ORF">GCM10007853_00620</name>
</gene>
<dbReference type="PANTHER" id="PTHR10827">
    <property type="entry name" value="RETICULOCALBIN"/>
    <property type="match status" value="1"/>
</dbReference>
<proteinExistence type="predicted"/>
<comment type="caution">
    <text evidence="2">The sequence shown here is derived from an EMBL/GenBank/DDBJ whole genome shotgun (WGS) entry which is preliminary data.</text>
</comment>
<evidence type="ECO:0000259" key="1">
    <source>
        <dbReference type="Pfam" id="PF13202"/>
    </source>
</evidence>
<feature type="domain" description="EF-hand" evidence="1">
    <location>
        <begin position="225"/>
        <end position="242"/>
    </location>
</feature>
<evidence type="ECO:0000313" key="2">
    <source>
        <dbReference type="EMBL" id="GLQ22188.1"/>
    </source>
</evidence>
<dbReference type="PANTHER" id="PTHR10827:SF52">
    <property type="entry name" value="IP16409P"/>
    <property type="match status" value="1"/>
</dbReference>